<proteinExistence type="predicted"/>
<feature type="region of interest" description="Disordered" evidence="1">
    <location>
        <begin position="107"/>
        <end position="126"/>
    </location>
</feature>
<gene>
    <name evidence="2" type="ORF">QYE76_039794</name>
</gene>
<sequence>MDMWHMVEKFRAEVIDSSSDEESDQSTQTLATNVASMIHEFTSNPGRAPGLVKGVPKTCRNSGRAGPPPQRLLPPHQSGVPGKSVRRRYRMSRDMFLVILRASETTTPTSNAGPMQQTVRNPNSKKMRRFAKIQEACVKDVERGFAVLQSRWEIVCHPTRTWSLKTMHEVMTCCVIMHNMIVENERPNGRNENHWEFQGELVAPLPGALSWEDYLHMNVEVTDENVFKRLQTDLIEHQWTLAGHEDHA</sequence>
<dbReference type="PANTHER" id="PTHR47150">
    <property type="entry name" value="OS12G0169200 PROTEIN"/>
    <property type="match status" value="1"/>
</dbReference>
<feature type="compositionally biased region" description="Polar residues" evidence="1">
    <location>
        <begin position="107"/>
        <end position="122"/>
    </location>
</feature>
<keyword evidence="3" id="KW-1185">Reference proteome</keyword>
<accession>A0AAD8WUB6</accession>
<dbReference type="AlphaFoldDB" id="A0AAD8WUB6"/>
<dbReference type="InterPro" id="IPR006912">
    <property type="entry name" value="Harbinger_derived_prot"/>
</dbReference>
<protein>
    <submittedName>
        <fullName evidence="2">Uncharacterized protein</fullName>
    </submittedName>
</protein>
<name>A0AAD8WUB6_LOLMU</name>
<feature type="region of interest" description="Disordered" evidence="1">
    <location>
        <begin position="58"/>
        <end position="84"/>
    </location>
</feature>
<evidence type="ECO:0000256" key="1">
    <source>
        <dbReference type="SAM" id="MobiDB-lite"/>
    </source>
</evidence>
<evidence type="ECO:0000313" key="3">
    <source>
        <dbReference type="Proteomes" id="UP001231189"/>
    </source>
</evidence>
<dbReference type="Pfam" id="PF04827">
    <property type="entry name" value="Plant_tran"/>
    <property type="match status" value="1"/>
</dbReference>
<organism evidence="2 3">
    <name type="scientific">Lolium multiflorum</name>
    <name type="common">Italian ryegrass</name>
    <name type="synonym">Lolium perenne subsp. multiflorum</name>
    <dbReference type="NCBI Taxonomy" id="4521"/>
    <lineage>
        <taxon>Eukaryota</taxon>
        <taxon>Viridiplantae</taxon>
        <taxon>Streptophyta</taxon>
        <taxon>Embryophyta</taxon>
        <taxon>Tracheophyta</taxon>
        <taxon>Spermatophyta</taxon>
        <taxon>Magnoliopsida</taxon>
        <taxon>Liliopsida</taxon>
        <taxon>Poales</taxon>
        <taxon>Poaceae</taxon>
        <taxon>BOP clade</taxon>
        <taxon>Pooideae</taxon>
        <taxon>Poodae</taxon>
        <taxon>Poeae</taxon>
        <taxon>Poeae Chloroplast Group 2 (Poeae type)</taxon>
        <taxon>Loliodinae</taxon>
        <taxon>Loliinae</taxon>
        <taxon>Lolium</taxon>
    </lineage>
</organism>
<dbReference type="Proteomes" id="UP001231189">
    <property type="component" value="Unassembled WGS sequence"/>
</dbReference>
<comment type="caution">
    <text evidence="2">The sequence shown here is derived from an EMBL/GenBank/DDBJ whole genome shotgun (WGS) entry which is preliminary data.</text>
</comment>
<dbReference type="PANTHER" id="PTHR47150:SF5">
    <property type="entry name" value="OS07G0546750 PROTEIN"/>
    <property type="match status" value="1"/>
</dbReference>
<dbReference type="EMBL" id="JAUUTY010000002">
    <property type="protein sequence ID" value="KAK1678946.1"/>
    <property type="molecule type" value="Genomic_DNA"/>
</dbReference>
<reference evidence="2" key="1">
    <citation type="submission" date="2023-07" db="EMBL/GenBank/DDBJ databases">
        <title>A chromosome-level genome assembly of Lolium multiflorum.</title>
        <authorList>
            <person name="Chen Y."/>
            <person name="Copetti D."/>
            <person name="Kolliker R."/>
            <person name="Studer B."/>
        </authorList>
    </citation>
    <scope>NUCLEOTIDE SEQUENCE</scope>
    <source>
        <strain evidence="2">02402/16</strain>
        <tissue evidence="2">Leaf</tissue>
    </source>
</reference>
<evidence type="ECO:0000313" key="2">
    <source>
        <dbReference type="EMBL" id="KAK1678946.1"/>
    </source>
</evidence>